<reference evidence="1 2" key="1">
    <citation type="journal article" date="2020" name="Mol. Biol. Evol.">
        <title>Distinct Expression and Methylation Patterns for Genes with Different Fates following a Single Whole-Genome Duplication in Flowering Plants.</title>
        <authorList>
            <person name="Shi T."/>
            <person name="Rahmani R.S."/>
            <person name="Gugger P.F."/>
            <person name="Wang M."/>
            <person name="Li H."/>
            <person name="Zhang Y."/>
            <person name="Li Z."/>
            <person name="Wang Q."/>
            <person name="Van de Peer Y."/>
            <person name="Marchal K."/>
            <person name="Chen J."/>
        </authorList>
    </citation>
    <scope>NUCLEOTIDE SEQUENCE [LARGE SCALE GENOMIC DNA]</scope>
    <source>
        <tissue evidence="1">Leaf</tissue>
    </source>
</reference>
<comment type="caution">
    <text evidence="1">The sequence shown here is derived from an EMBL/GenBank/DDBJ whole genome shotgun (WGS) entry which is preliminary data.</text>
</comment>
<dbReference type="AlphaFoldDB" id="A0A822YCL9"/>
<accession>A0A822YCL9</accession>
<protein>
    <submittedName>
        <fullName evidence="1">Uncharacterized protein</fullName>
    </submittedName>
</protein>
<proteinExistence type="predicted"/>
<evidence type="ECO:0000313" key="2">
    <source>
        <dbReference type="Proteomes" id="UP000607653"/>
    </source>
</evidence>
<gene>
    <name evidence="1" type="ORF">HUJ06_031685</name>
</gene>
<dbReference type="Proteomes" id="UP000607653">
    <property type="component" value="Unassembled WGS sequence"/>
</dbReference>
<sequence length="45" mass="5319">MKRERTYLNGEHQREWADDEKLLVFFHEQQPPVSSTSSEGDVHGF</sequence>
<keyword evidence="2" id="KW-1185">Reference proteome</keyword>
<name>A0A822YCL9_NELNU</name>
<dbReference type="EMBL" id="DUZY01000002">
    <property type="protein sequence ID" value="DAD30217.1"/>
    <property type="molecule type" value="Genomic_DNA"/>
</dbReference>
<organism evidence="1 2">
    <name type="scientific">Nelumbo nucifera</name>
    <name type="common">Sacred lotus</name>
    <dbReference type="NCBI Taxonomy" id="4432"/>
    <lineage>
        <taxon>Eukaryota</taxon>
        <taxon>Viridiplantae</taxon>
        <taxon>Streptophyta</taxon>
        <taxon>Embryophyta</taxon>
        <taxon>Tracheophyta</taxon>
        <taxon>Spermatophyta</taxon>
        <taxon>Magnoliopsida</taxon>
        <taxon>Proteales</taxon>
        <taxon>Nelumbonaceae</taxon>
        <taxon>Nelumbo</taxon>
    </lineage>
</organism>
<evidence type="ECO:0000313" key="1">
    <source>
        <dbReference type="EMBL" id="DAD30217.1"/>
    </source>
</evidence>